<name>E6PCB4_9ZZZZ</name>
<organism evidence="2">
    <name type="scientific">mine drainage metagenome</name>
    <dbReference type="NCBI Taxonomy" id="410659"/>
    <lineage>
        <taxon>unclassified sequences</taxon>
        <taxon>metagenomes</taxon>
        <taxon>ecological metagenomes</taxon>
    </lineage>
</organism>
<sequence>MLYSIVIPVFNKAALTRVCLQSLAETLPRDTLGEVIVVDNGSTDDTATVLAEFPWIKTIVNERNLGFAVANNQGAAVASGRILVLLNNDTKALPGWLEAMLAHFENDDVGAVGARLLFGDGLIQHAGVIFNEILSGVNTMAPTHYGFLAPGEEPTVMKRRDVQAVTGACLATSRALYVRLGGLDEGFWNGYEDVDYCLKIRHAGLRIVYEPKAVLFHYESQSGSQRFRRVMPNIARLEGRWRDFPSIDAGLWDYERHLVKRTVVMPNAIVSAQMLPTPSISIVVHGETAKNNRARIERALRAAPANIESILWTANDDLEAARKAMELRGNRYAFFLDARLTLAPSWFEHLSRRLEIRYDALAATGAPESMVGFDASPACGDARALLVALWRLPQHYRLADFPTIDGALADLCVRALELGLGVVGMDEPVFESSPEPARDDLFERTYQRSIASLIGGDDRFLMERLAAIRRPTAGLVSIVTLSWNAPEYTKLAIASLLARTREPFEIIVVDNGSGPETVAYLRSIDDPHVRVIYNATNRGFGAGNNIGLAAANGEFVVVLNNDVLVSDGWLDALLRPYRDMRAVGITAPRSNSVSGHQQIPNARYDDEAAMLAFAAERGRLYSGRGYFTDRAVGFCLCMPRELIDEIGGFDERFGVGNFEDDDLCMRARAAGYKIFVCEDAFIHHFGSRSFVANNVDYGATMRANWSYFAGKWGYPPAYPESGYDPRTGYFIGFDRALHYAALPKAGSTVEGEEGAGGTAALAVPGVRFLADVADGDAAWEPVGRFLRRYFRAFRAQDGIVLTLRLCGAVDSATIERRIERVLSSLNISADICADVEVVDADEELVATLHTIDISEIKSASPSALRRLLEVKNR</sequence>
<dbReference type="Pfam" id="PF00535">
    <property type="entry name" value="Glycos_transf_2"/>
    <property type="match status" value="2"/>
</dbReference>
<dbReference type="PANTHER" id="PTHR43179">
    <property type="entry name" value="RHAMNOSYLTRANSFERASE WBBL"/>
    <property type="match status" value="1"/>
</dbReference>
<reference evidence="2" key="1">
    <citation type="submission" date="2009-10" db="EMBL/GenBank/DDBJ databases">
        <title>Diversity of trophic interactions inside an arsenic-rich microbial ecosystem.</title>
        <authorList>
            <person name="Bertin P.N."/>
            <person name="Heinrich-Salmeron A."/>
            <person name="Pelletier E."/>
            <person name="Goulhen-Chollet F."/>
            <person name="Arsene-Ploetze F."/>
            <person name="Gallien S."/>
            <person name="Calteau A."/>
            <person name="Vallenet D."/>
            <person name="Casiot C."/>
            <person name="Chane-Woon-Ming B."/>
            <person name="Giloteaux L."/>
            <person name="Barakat M."/>
            <person name="Bonnefoy V."/>
            <person name="Bruneel O."/>
            <person name="Chandler M."/>
            <person name="Cleiss J."/>
            <person name="Duran R."/>
            <person name="Elbaz-Poulichet F."/>
            <person name="Fonknechten N."/>
            <person name="Lauga B."/>
            <person name="Mornico D."/>
            <person name="Ortet P."/>
            <person name="Schaeffer C."/>
            <person name="Siguier P."/>
            <person name="Alexander Thil Smith A."/>
            <person name="Van Dorsselaer A."/>
            <person name="Weissenbach J."/>
            <person name="Medigue C."/>
            <person name="Le Paslier D."/>
        </authorList>
    </citation>
    <scope>NUCLEOTIDE SEQUENCE</scope>
</reference>
<protein>
    <recommendedName>
        <fullName evidence="1">Glycosyltransferase 2-like domain-containing protein</fullName>
    </recommendedName>
</protein>
<dbReference type="SUPFAM" id="SSF53448">
    <property type="entry name" value="Nucleotide-diphospho-sugar transferases"/>
    <property type="match status" value="2"/>
</dbReference>
<evidence type="ECO:0000259" key="1">
    <source>
        <dbReference type="Pfam" id="PF00535"/>
    </source>
</evidence>
<dbReference type="PANTHER" id="PTHR43179:SF7">
    <property type="entry name" value="RHAMNOSYLTRANSFERASE WBBL"/>
    <property type="match status" value="1"/>
</dbReference>
<dbReference type="InterPro" id="IPR001173">
    <property type="entry name" value="Glyco_trans_2-like"/>
</dbReference>
<dbReference type="Gene3D" id="3.90.550.10">
    <property type="entry name" value="Spore Coat Polysaccharide Biosynthesis Protein SpsA, Chain A"/>
    <property type="match status" value="2"/>
</dbReference>
<feature type="domain" description="Glycosyltransferase 2-like" evidence="1">
    <location>
        <begin position="477"/>
        <end position="593"/>
    </location>
</feature>
<dbReference type="AlphaFoldDB" id="E6PCB4"/>
<proteinExistence type="predicted"/>
<accession>E6PCB4</accession>
<gene>
    <name evidence="2" type="ORF">CARN1_1984</name>
</gene>
<dbReference type="EMBL" id="CABL01000001">
    <property type="protein sequence ID" value="CBH74097.1"/>
    <property type="molecule type" value="Genomic_DNA"/>
</dbReference>
<dbReference type="CDD" id="cd04186">
    <property type="entry name" value="GT_2_like_c"/>
    <property type="match status" value="2"/>
</dbReference>
<evidence type="ECO:0000313" key="2">
    <source>
        <dbReference type="EMBL" id="CBH74097.1"/>
    </source>
</evidence>
<dbReference type="InterPro" id="IPR029044">
    <property type="entry name" value="Nucleotide-diphossugar_trans"/>
</dbReference>
<feature type="domain" description="Glycosyltransferase 2-like" evidence="1">
    <location>
        <begin position="4"/>
        <end position="120"/>
    </location>
</feature>
<comment type="caution">
    <text evidence="2">The sequence shown here is derived from an EMBL/GenBank/DDBJ whole genome shotgun (WGS) entry which is preliminary data.</text>
</comment>